<dbReference type="SUPFAM" id="SSF56496">
    <property type="entry name" value="Fibrinogen C-terminal domain-like"/>
    <property type="match status" value="1"/>
</dbReference>
<dbReference type="AlphaFoldDB" id="A0A0L0BMR6"/>
<keyword evidence="1" id="KW-1015">Disulfide bond</keyword>
<dbReference type="Pfam" id="PF00147">
    <property type="entry name" value="Fibrinogen_C"/>
    <property type="match status" value="1"/>
</dbReference>
<dbReference type="InterPro" id="IPR020837">
    <property type="entry name" value="Fibrinogen_CS"/>
</dbReference>
<evidence type="ECO:0000256" key="3">
    <source>
        <dbReference type="SAM" id="SignalP"/>
    </source>
</evidence>
<keyword evidence="6" id="KW-1185">Reference proteome</keyword>
<keyword evidence="3" id="KW-0732">Signal</keyword>
<dbReference type="GO" id="GO:0005615">
    <property type="term" value="C:extracellular space"/>
    <property type="evidence" value="ECO:0007669"/>
    <property type="project" value="TreeGrafter"/>
</dbReference>
<organism evidence="5 6">
    <name type="scientific">Lucilia cuprina</name>
    <name type="common">Green bottle fly</name>
    <name type="synonym">Australian sheep blowfly</name>
    <dbReference type="NCBI Taxonomy" id="7375"/>
    <lineage>
        <taxon>Eukaryota</taxon>
        <taxon>Metazoa</taxon>
        <taxon>Ecdysozoa</taxon>
        <taxon>Arthropoda</taxon>
        <taxon>Hexapoda</taxon>
        <taxon>Insecta</taxon>
        <taxon>Pterygota</taxon>
        <taxon>Neoptera</taxon>
        <taxon>Endopterygota</taxon>
        <taxon>Diptera</taxon>
        <taxon>Brachycera</taxon>
        <taxon>Muscomorpha</taxon>
        <taxon>Oestroidea</taxon>
        <taxon>Calliphoridae</taxon>
        <taxon>Luciliinae</taxon>
        <taxon>Lucilia</taxon>
    </lineage>
</organism>
<comment type="function">
    <text evidence="2">Lectin involved in innate immunity. Agglutinates all types of human erythrocytes, Gram-positive and Gram-negative bacteria. Has a stronger agglutinating activity towards Gram-negative bacteria than towards Gram-positive bacteria. Specifically recognizes acetyl group-containing substances on agglutinated cells. The hemagglutinating activity was inhibited by EDTA, acetyl group-containing mono- and disaccharides, N-acetyl derivatives of amino acids, other acetyl group-containing substances, propionamide and benzamide. Enhances the antimicrobial activity of big defensin against Gram-positive bacteria but not against Gram-negative bacteria.</text>
</comment>
<dbReference type="FunFam" id="3.90.215.10:FF:000001">
    <property type="entry name" value="Tenascin isoform 1"/>
    <property type="match status" value="1"/>
</dbReference>
<feature type="domain" description="Fibrinogen C-terminal" evidence="4">
    <location>
        <begin position="113"/>
        <end position="330"/>
    </location>
</feature>
<comment type="caution">
    <text evidence="5">The sequence shown here is derived from an EMBL/GenBank/DDBJ whole genome shotgun (WGS) entry which is preliminary data.</text>
</comment>
<evidence type="ECO:0000259" key="4">
    <source>
        <dbReference type="PROSITE" id="PS51406"/>
    </source>
</evidence>
<dbReference type="OMA" id="PARECIN"/>
<dbReference type="OrthoDB" id="6145874at2759"/>
<evidence type="ECO:0000256" key="1">
    <source>
        <dbReference type="ARBA" id="ARBA00023157"/>
    </source>
</evidence>
<feature type="signal peptide" evidence="3">
    <location>
        <begin position="1"/>
        <end position="23"/>
    </location>
</feature>
<dbReference type="InterPro" id="IPR050373">
    <property type="entry name" value="Fibrinogen_C-term_domain"/>
</dbReference>
<accession>A0A0L0BMR6</accession>
<gene>
    <name evidence="5" type="ORF">FF38_08404</name>
</gene>
<evidence type="ECO:0000313" key="5">
    <source>
        <dbReference type="EMBL" id="KNC21302.1"/>
    </source>
</evidence>
<dbReference type="PANTHER" id="PTHR19143">
    <property type="entry name" value="FIBRINOGEN/TENASCIN/ANGIOPOEITIN"/>
    <property type="match status" value="1"/>
</dbReference>
<dbReference type="PANTHER" id="PTHR19143:SF327">
    <property type="entry name" value="FI21813P1-RELATED"/>
    <property type="match status" value="1"/>
</dbReference>
<dbReference type="PROSITE" id="PS00514">
    <property type="entry name" value="FIBRINOGEN_C_1"/>
    <property type="match status" value="1"/>
</dbReference>
<reference evidence="5 6" key="1">
    <citation type="journal article" date="2015" name="Nat. Commun.">
        <title>Lucilia cuprina genome unlocks parasitic fly biology to underpin future interventions.</title>
        <authorList>
            <person name="Anstead C.A."/>
            <person name="Korhonen P.K."/>
            <person name="Young N.D."/>
            <person name="Hall R.S."/>
            <person name="Jex A.R."/>
            <person name="Murali S.C."/>
            <person name="Hughes D.S."/>
            <person name="Lee S.F."/>
            <person name="Perry T."/>
            <person name="Stroehlein A.J."/>
            <person name="Ansell B.R."/>
            <person name="Breugelmans B."/>
            <person name="Hofmann A."/>
            <person name="Qu J."/>
            <person name="Dugan S."/>
            <person name="Lee S.L."/>
            <person name="Chao H."/>
            <person name="Dinh H."/>
            <person name="Han Y."/>
            <person name="Doddapaneni H.V."/>
            <person name="Worley K.C."/>
            <person name="Muzny D.M."/>
            <person name="Ioannidis P."/>
            <person name="Waterhouse R.M."/>
            <person name="Zdobnov E.M."/>
            <person name="James P.J."/>
            <person name="Bagnall N.H."/>
            <person name="Kotze A.C."/>
            <person name="Gibbs R.A."/>
            <person name="Richards S."/>
            <person name="Batterham P."/>
            <person name="Gasser R.B."/>
        </authorList>
    </citation>
    <scope>NUCLEOTIDE SEQUENCE [LARGE SCALE GENOMIC DNA]</scope>
    <source>
        <strain evidence="5 6">LS</strain>
        <tissue evidence="5">Full body</tissue>
    </source>
</reference>
<evidence type="ECO:0000313" key="6">
    <source>
        <dbReference type="Proteomes" id="UP000037069"/>
    </source>
</evidence>
<dbReference type="InterPro" id="IPR002181">
    <property type="entry name" value="Fibrinogen_a/b/g_C_dom"/>
</dbReference>
<proteinExistence type="predicted"/>
<evidence type="ECO:0000256" key="2">
    <source>
        <dbReference type="ARBA" id="ARBA00053344"/>
    </source>
</evidence>
<dbReference type="CDD" id="cd00087">
    <property type="entry name" value="FReD"/>
    <property type="match status" value="1"/>
</dbReference>
<dbReference type="PROSITE" id="PS51406">
    <property type="entry name" value="FIBRINOGEN_C_2"/>
    <property type="match status" value="1"/>
</dbReference>
<sequence>MFIKNLIIIKLLFFVNYIHFIKCIDTNATLSETLNNLEVKITTLINSKMLSLEQYLENVFRDKLTEIDQQIKSINEQLEQKMDSSIKSDNTEEENIILFNKSKPAYNVNEVRCSNNHLPNSCYDLNKCNHNIYSLMVPEVSDKPFPAVCDLKTLDGGWTIIQRRQDGSENFNRNWTEYVDGFGDLNREFFIGLEKLYALTSLGVPQELYIILEDFEGERKYARYGEFKVDSKSTEYNLTVGDYSGDAGDSLSKHNGYKFSTYDRDNDDTSGNCAKHFSGAWWYHSCYDSNLNGLYLMGKISHTQGGMSWNEFRGLNYALRFAQMMIRHKQD</sequence>
<dbReference type="Proteomes" id="UP000037069">
    <property type="component" value="Unassembled WGS sequence"/>
</dbReference>
<dbReference type="SMART" id="SM00186">
    <property type="entry name" value="FBG"/>
    <property type="match status" value="1"/>
</dbReference>
<dbReference type="InterPro" id="IPR014716">
    <property type="entry name" value="Fibrinogen_a/b/g_C_1"/>
</dbReference>
<dbReference type="EMBL" id="JRES01001641">
    <property type="protein sequence ID" value="KNC21302.1"/>
    <property type="molecule type" value="Genomic_DNA"/>
</dbReference>
<name>A0A0L0BMR6_LUCCU</name>
<protein>
    <recommendedName>
        <fullName evidence="4">Fibrinogen C-terminal domain-containing protein</fullName>
    </recommendedName>
</protein>
<dbReference type="STRING" id="7375.A0A0L0BMR6"/>
<feature type="chain" id="PRO_5005534918" description="Fibrinogen C-terminal domain-containing protein" evidence="3">
    <location>
        <begin position="24"/>
        <end position="331"/>
    </location>
</feature>
<dbReference type="InterPro" id="IPR036056">
    <property type="entry name" value="Fibrinogen-like_C"/>
</dbReference>
<dbReference type="GO" id="GO:0030246">
    <property type="term" value="F:carbohydrate binding"/>
    <property type="evidence" value="ECO:0007669"/>
    <property type="project" value="UniProtKB-ARBA"/>
</dbReference>
<dbReference type="Gene3D" id="3.90.215.10">
    <property type="entry name" value="Gamma Fibrinogen, chain A, domain 1"/>
    <property type="match status" value="1"/>
</dbReference>